<reference evidence="1" key="1">
    <citation type="journal article" date="2020" name="Microorganisms">
        <title>Reliable Identification of Environmental Pseudomonas Isolates Using the rpoD Gene.</title>
        <authorList>
            <consortium name="The Broad Institute Genome Sequencing Platform"/>
            <person name="Girard L."/>
            <person name="Lood C."/>
            <person name="Rokni-Zadeh H."/>
            <person name="van Noort V."/>
            <person name="Lavigne R."/>
            <person name="De Mot R."/>
        </authorList>
    </citation>
    <scope>NUCLEOTIDE SEQUENCE</scope>
    <source>
        <strain evidence="1">SWRI10</strain>
    </source>
</reference>
<comment type="caution">
    <text evidence="1">The sequence shown here is derived from an EMBL/GenBank/DDBJ whole genome shotgun (WGS) entry which is preliminary data.</text>
</comment>
<dbReference type="EMBL" id="JABWRE020000001">
    <property type="protein sequence ID" value="MBV4538600.1"/>
    <property type="molecule type" value="Genomic_DNA"/>
</dbReference>
<proteinExistence type="predicted"/>
<evidence type="ECO:0000313" key="2">
    <source>
        <dbReference type="EMBL" id="MBV4538600.1"/>
    </source>
</evidence>
<reference evidence="2" key="3">
    <citation type="submission" date="2021-06" db="EMBL/GenBank/DDBJ databases">
        <title>Updating the genus Pseudomonas: Description of 43 new species and partition of the Pseudomonas putida group.</title>
        <authorList>
            <person name="Girard L."/>
            <person name="Lood C."/>
            <person name="Vandamme P."/>
            <person name="Rokni-Zadeh H."/>
            <person name="Van Noort V."/>
            <person name="Hofte M."/>
            <person name="Lavigne R."/>
            <person name="De Mot R."/>
        </authorList>
    </citation>
    <scope>NUCLEOTIDE SEQUENCE</scope>
    <source>
        <strain evidence="2">SWRI10</strain>
    </source>
</reference>
<gene>
    <name evidence="1" type="ORF">HU737_01655</name>
    <name evidence="2" type="ORF">HU737_021835</name>
</gene>
<organism evidence="1">
    <name type="scientific">Pseudomonas urmiensis</name>
    <dbReference type="NCBI Taxonomy" id="2745493"/>
    <lineage>
        <taxon>Bacteria</taxon>
        <taxon>Pseudomonadati</taxon>
        <taxon>Pseudomonadota</taxon>
        <taxon>Gammaproteobacteria</taxon>
        <taxon>Pseudomonadales</taxon>
        <taxon>Pseudomonadaceae</taxon>
        <taxon>Pseudomonas</taxon>
    </lineage>
</organism>
<accession>A0A923FUA8</accession>
<dbReference type="InterPro" id="IPR029058">
    <property type="entry name" value="AB_hydrolase_fold"/>
</dbReference>
<dbReference type="SUPFAM" id="SSF53474">
    <property type="entry name" value="alpha/beta-Hydrolases"/>
    <property type="match status" value="1"/>
</dbReference>
<evidence type="ECO:0008006" key="3">
    <source>
        <dbReference type="Google" id="ProtNLM"/>
    </source>
</evidence>
<dbReference type="AlphaFoldDB" id="A0A923FUA8"/>
<evidence type="ECO:0000313" key="1">
    <source>
        <dbReference type="EMBL" id="MBC3439367.1"/>
    </source>
</evidence>
<name>A0A923FUA8_9PSED</name>
<dbReference type="EMBL" id="JABWRE010000001">
    <property type="protein sequence ID" value="MBC3439367.1"/>
    <property type="molecule type" value="Genomic_DNA"/>
</dbReference>
<reference evidence="1" key="2">
    <citation type="submission" date="2020-07" db="EMBL/GenBank/DDBJ databases">
        <authorList>
            <person name="Lood C."/>
            <person name="Girard L."/>
        </authorList>
    </citation>
    <scope>NUCLEOTIDE SEQUENCE</scope>
    <source>
        <strain evidence="1">SWRI10</strain>
    </source>
</reference>
<protein>
    <recommendedName>
        <fullName evidence="3">Ymc-like protein</fullName>
    </recommendedName>
</protein>
<dbReference type="Proteomes" id="UP000599879">
    <property type="component" value="Unassembled WGS sequence"/>
</dbReference>
<sequence length="164" mass="18543">MVIAHSFGTYIISHILSRFSDIQIERVVLCGSIIKNNFPWDLHTRHMPAGNILNDVGTRDLYPVLASMSTLGYGGSGRNGFKNTRVTDRFFDYGHSDFFVPDNDHISKYWKPYIIDGTVVESEWDTQKPKTHLGVLMACHPWIGRPVFGIFLCSLAYGVAKLFS</sequence>